<name>A0ACC2IQU8_9PLEO</name>
<gene>
    <name evidence="1" type="ORF">OPT61_g1248</name>
</gene>
<sequence>MSMPQNELEEKASETVHSENVVRYEVSMSQKDTSRLLLKMDLCLMPTVALLYLFCFIDRANIGNARLAGFEKDLGLKGYDYNTVLSVFYISYIIFEIPSNVICKWLGPGWFIPAISLGFGVSSIATAFVHNRAQVCAVRFLLGVFEAGVLPGIAYYLSRFHSRAELGFRLGLYIVMAPLAGAFGGLLASAILTLDSVGKTEKTFIEEKLRAERVGSSAVLDRMDKAKLLRGVLNPVTLGTAIIFMFDSVTVQGLGFFTPTIIRTIYPGRSVVQQQLLTVPPYIVGSFFTVVTPLLSWKLDRRLILIIFSTPLVIIGYIIFLASFAARVRYAAAFLVASTVFSIGPLCTAQASANVVSDTSRNSAIATAIMFSNMGGLVSTWSYLPHDAPHFRIGSGLNLATATGMLIIAVALLLWMRWDNRSRDKRSSEEELAGASEQEVQDLDWKHPDFRWHP</sequence>
<reference evidence="1" key="1">
    <citation type="submission" date="2022-11" db="EMBL/GenBank/DDBJ databases">
        <title>Genome Sequence of Boeremia exigua.</title>
        <authorList>
            <person name="Buettner E."/>
        </authorList>
    </citation>
    <scope>NUCLEOTIDE SEQUENCE</scope>
    <source>
        <strain evidence="1">CU02</strain>
    </source>
</reference>
<comment type="caution">
    <text evidence="1">The sequence shown here is derived from an EMBL/GenBank/DDBJ whole genome shotgun (WGS) entry which is preliminary data.</text>
</comment>
<evidence type="ECO:0000313" key="2">
    <source>
        <dbReference type="Proteomes" id="UP001153331"/>
    </source>
</evidence>
<protein>
    <submittedName>
        <fullName evidence="1">Uncharacterized protein</fullName>
    </submittedName>
</protein>
<evidence type="ECO:0000313" key="1">
    <source>
        <dbReference type="EMBL" id="KAJ8117585.1"/>
    </source>
</evidence>
<organism evidence="1 2">
    <name type="scientific">Boeremia exigua</name>
    <dbReference type="NCBI Taxonomy" id="749465"/>
    <lineage>
        <taxon>Eukaryota</taxon>
        <taxon>Fungi</taxon>
        <taxon>Dikarya</taxon>
        <taxon>Ascomycota</taxon>
        <taxon>Pezizomycotina</taxon>
        <taxon>Dothideomycetes</taxon>
        <taxon>Pleosporomycetidae</taxon>
        <taxon>Pleosporales</taxon>
        <taxon>Pleosporineae</taxon>
        <taxon>Didymellaceae</taxon>
        <taxon>Boeremia</taxon>
    </lineage>
</organism>
<dbReference type="EMBL" id="JAPHNI010000047">
    <property type="protein sequence ID" value="KAJ8117585.1"/>
    <property type="molecule type" value="Genomic_DNA"/>
</dbReference>
<keyword evidence="2" id="KW-1185">Reference proteome</keyword>
<dbReference type="Proteomes" id="UP001153331">
    <property type="component" value="Unassembled WGS sequence"/>
</dbReference>
<accession>A0ACC2IQU8</accession>
<proteinExistence type="predicted"/>